<name>A0ABQ1VC34_9BACT</name>
<comment type="caution">
    <text evidence="1">The sequence shown here is derived from an EMBL/GenBank/DDBJ whole genome shotgun (WGS) entry which is preliminary data.</text>
</comment>
<evidence type="ECO:0000313" key="2">
    <source>
        <dbReference type="Proteomes" id="UP000647339"/>
    </source>
</evidence>
<dbReference type="Proteomes" id="UP000647339">
    <property type="component" value="Unassembled WGS sequence"/>
</dbReference>
<dbReference type="PROSITE" id="PS51257">
    <property type="entry name" value="PROKAR_LIPOPROTEIN"/>
    <property type="match status" value="1"/>
</dbReference>
<accession>A0ABQ1VC34</accession>
<reference evidence="2" key="1">
    <citation type="journal article" date="2019" name="Int. J. Syst. Evol. Microbiol.">
        <title>The Global Catalogue of Microorganisms (GCM) 10K type strain sequencing project: providing services to taxonomists for standard genome sequencing and annotation.</title>
        <authorList>
            <consortium name="The Broad Institute Genomics Platform"/>
            <consortium name="The Broad Institute Genome Sequencing Center for Infectious Disease"/>
            <person name="Wu L."/>
            <person name="Ma J."/>
        </authorList>
    </citation>
    <scope>NUCLEOTIDE SEQUENCE [LARGE SCALE GENOMIC DNA]</scope>
    <source>
        <strain evidence="2">CGMCC 1.15407</strain>
    </source>
</reference>
<dbReference type="RefSeq" id="WP_137402865.1">
    <property type="nucleotide sequence ID" value="NZ_BMIU01000026.1"/>
</dbReference>
<dbReference type="EMBL" id="BMIU01000026">
    <property type="protein sequence ID" value="GGF47309.1"/>
    <property type="molecule type" value="Genomic_DNA"/>
</dbReference>
<proteinExistence type="predicted"/>
<organism evidence="1 2">
    <name type="scientific">Echinicola rosea</name>
    <dbReference type="NCBI Taxonomy" id="1807691"/>
    <lineage>
        <taxon>Bacteria</taxon>
        <taxon>Pseudomonadati</taxon>
        <taxon>Bacteroidota</taxon>
        <taxon>Cytophagia</taxon>
        <taxon>Cytophagales</taxon>
        <taxon>Cyclobacteriaceae</taxon>
        <taxon>Echinicola</taxon>
    </lineage>
</organism>
<keyword evidence="2" id="KW-1185">Reference proteome</keyword>
<gene>
    <name evidence="1" type="ORF">GCM10011339_39790</name>
</gene>
<sequence>MEELSRIESKKFSIPRLDWVRDLFVFSCYMGLVSCEVEALSSNTFMAPRKSLSGPQRYVSLVEALTMPRGSDAEDCPDLRSDPSQPCAVFNDHNLEVYNGVIPSWTPGDL</sequence>
<protein>
    <submittedName>
        <fullName evidence="1">Uncharacterized protein</fullName>
    </submittedName>
</protein>
<evidence type="ECO:0000313" key="1">
    <source>
        <dbReference type="EMBL" id="GGF47309.1"/>
    </source>
</evidence>